<dbReference type="InterPro" id="IPR052718">
    <property type="entry name" value="NmrA-type_oxidoreductase"/>
</dbReference>
<organism evidence="2 3">
    <name type="scientific">Planotetraspora kaengkrachanensis</name>
    <dbReference type="NCBI Taxonomy" id="575193"/>
    <lineage>
        <taxon>Bacteria</taxon>
        <taxon>Bacillati</taxon>
        <taxon>Actinomycetota</taxon>
        <taxon>Actinomycetes</taxon>
        <taxon>Streptosporangiales</taxon>
        <taxon>Streptosporangiaceae</taxon>
        <taxon>Planotetraspora</taxon>
    </lineage>
</organism>
<dbReference type="InterPro" id="IPR036291">
    <property type="entry name" value="NAD(P)-bd_dom_sf"/>
</dbReference>
<feature type="domain" description="NAD(P)-binding" evidence="1">
    <location>
        <begin position="14"/>
        <end position="194"/>
    </location>
</feature>
<name>A0A8J3PU57_9ACTN</name>
<dbReference type="PANTHER" id="PTHR47129:SF1">
    <property type="entry name" value="NMRA-LIKE DOMAIN-CONTAINING PROTEIN"/>
    <property type="match status" value="1"/>
</dbReference>
<dbReference type="Gene3D" id="3.40.50.720">
    <property type="entry name" value="NAD(P)-binding Rossmann-like Domain"/>
    <property type="match status" value="1"/>
</dbReference>
<dbReference type="Proteomes" id="UP000630097">
    <property type="component" value="Unassembled WGS sequence"/>
</dbReference>
<evidence type="ECO:0000259" key="1">
    <source>
        <dbReference type="Pfam" id="PF13460"/>
    </source>
</evidence>
<dbReference type="PANTHER" id="PTHR47129">
    <property type="entry name" value="QUINONE OXIDOREDUCTASE 2"/>
    <property type="match status" value="1"/>
</dbReference>
<gene>
    <name evidence="2" type="ORF">Pka01_42170</name>
</gene>
<evidence type="ECO:0000313" key="2">
    <source>
        <dbReference type="EMBL" id="GIG81090.1"/>
    </source>
</evidence>
<reference evidence="2 3" key="1">
    <citation type="submission" date="2021-01" db="EMBL/GenBank/DDBJ databases">
        <title>Whole genome shotgun sequence of Planotetraspora kaengkrachanensis NBRC 104272.</title>
        <authorList>
            <person name="Komaki H."/>
            <person name="Tamura T."/>
        </authorList>
    </citation>
    <scope>NUCLEOTIDE SEQUENCE [LARGE SCALE GENOMIC DNA]</scope>
    <source>
        <strain evidence="2 3">NBRC 104272</strain>
    </source>
</reference>
<comment type="caution">
    <text evidence="2">The sequence shown here is derived from an EMBL/GenBank/DDBJ whole genome shotgun (WGS) entry which is preliminary data.</text>
</comment>
<keyword evidence="3" id="KW-1185">Reference proteome</keyword>
<accession>A0A8J3PU57</accession>
<proteinExistence type="predicted"/>
<dbReference type="SUPFAM" id="SSF51735">
    <property type="entry name" value="NAD(P)-binding Rossmann-fold domains"/>
    <property type="match status" value="1"/>
</dbReference>
<dbReference type="AlphaFoldDB" id="A0A8J3PU57"/>
<protein>
    <submittedName>
        <fullName evidence="2">NAD(P)-dependent oxidoreductase</fullName>
    </submittedName>
</protein>
<dbReference type="InterPro" id="IPR016040">
    <property type="entry name" value="NAD(P)-bd_dom"/>
</dbReference>
<dbReference type="Gene3D" id="3.90.25.10">
    <property type="entry name" value="UDP-galactose 4-epimerase, domain 1"/>
    <property type="match status" value="1"/>
</dbReference>
<dbReference type="EMBL" id="BONV01000018">
    <property type="protein sequence ID" value="GIG81090.1"/>
    <property type="molecule type" value="Genomic_DNA"/>
</dbReference>
<evidence type="ECO:0000313" key="3">
    <source>
        <dbReference type="Proteomes" id="UP000630097"/>
    </source>
</evidence>
<dbReference type="Pfam" id="PF13460">
    <property type="entry name" value="NAD_binding_10"/>
    <property type="match status" value="1"/>
</dbReference>
<sequence length="279" mass="28921">MSRVNDSMIVVSAASGALGRLVVGHLLARVSPGRIVAAVRDPGRASDLADRGILVRRGDYDDLASLRDAFEGADRLLLISSPELDPARRVPQHLAAVKAAGDAGVGAIAYTSVLGADTSDSGVAEAHHATERAIVDSGLPYTLLRNPFYGEAFINEGLRAAVAAGELTGATGGRGINTAFRADLAEAAANVLTEDGHVGRAYDLTGPLWTHPQLAATLTEVSGTAVAYREAPDAVAGPLAWLHAQVRAGALETRTEDLSRVLGRPAMSLREAVARVLAP</sequence>